<protein>
    <submittedName>
        <fullName evidence="1">Uncharacterized protein</fullName>
    </submittedName>
</protein>
<comment type="caution">
    <text evidence="1">The sequence shown here is derived from an EMBL/GenBank/DDBJ whole genome shotgun (WGS) entry which is preliminary data.</text>
</comment>
<reference evidence="1" key="1">
    <citation type="submission" date="2021-02" db="EMBL/GenBank/DDBJ databases">
        <authorList>
            <consortium name="DOE Joint Genome Institute"/>
            <person name="Ahrendt S."/>
            <person name="Looney B.P."/>
            <person name="Miyauchi S."/>
            <person name="Morin E."/>
            <person name="Drula E."/>
            <person name="Courty P.E."/>
            <person name="Chicoki N."/>
            <person name="Fauchery L."/>
            <person name="Kohler A."/>
            <person name="Kuo A."/>
            <person name="Labutti K."/>
            <person name="Pangilinan J."/>
            <person name="Lipzen A."/>
            <person name="Riley R."/>
            <person name="Andreopoulos W."/>
            <person name="He G."/>
            <person name="Johnson J."/>
            <person name="Barry K.W."/>
            <person name="Grigoriev I.V."/>
            <person name="Nagy L."/>
            <person name="Hibbett D."/>
            <person name="Henrissat B."/>
            <person name="Matheny P.B."/>
            <person name="Labbe J."/>
            <person name="Martin F."/>
        </authorList>
    </citation>
    <scope>NUCLEOTIDE SEQUENCE</scope>
    <source>
        <strain evidence="1">EC-137</strain>
    </source>
</reference>
<feature type="non-terminal residue" evidence="1">
    <location>
        <position position="1"/>
    </location>
</feature>
<gene>
    <name evidence="1" type="ORF">K488DRAFT_40785</name>
</gene>
<accession>A0ACB8QXJ2</accession>
<proteinExistence type="predicted"/>
<keyword evidence="2" id="KW-1185">Reference proteome</keyword>
<evidence type="ECO:0000313" key="2">
    <source>
        <dbReference type="Proteomes" id="UP000814128"/>
    </source>
</evidence>
<reference evidence="1" key="2">
    <citation type="journal article" date="2022" name="New Phytol.">
        <title>Evolutionary transition to the ectomycorrhizal habit in the genomes of a hyperdiverse lineage of mushroom-forming fungi.</title>
        <authorList>
            <person name="Looney B."/>
            <person name="Miyauchi S."/>
            <person name="Morin E."/>
            <person name="Drula E."/>
            <person name="Courty P.E."/>
            <person name="Kohler A."/>
            <person name="Kuo A."/>
            <person name="LaButti K."/>
            <person name="Pangilinan J."/>
            <person name="Lipzen A."/>
            <person name="Riley R."/>
            <person name="Andreopoulos W."/>
            <person name="He G."/>
            <person name="Johnson J."/>
            <person name="Nolan M."/>
            <person name="Tritt A."/>
            <person name="Barry K.W."/>
            <person name="Grigoriev I.V."/>
            <person name="Nagy L.G."/>
            <person name="Hibbett D."/>
            <person name="Henrissat B."/>
            <person name="Matheny P.B."/>
            <person name="Labbe J."/>
            <person name="Martin F.M."/>
        </authorList>
    </citation>
    <scope>NUCLEOTIDE SEQUENCE</scope>
    <source>
        <strain evidence="1">EC-137</strain>
    </source>
</reference>
<dbReference type="Proteomes" id="UP000814128">
    <property type="component" value="Unassembled WGS sequence"/>
</dbReference>
<dbReference type="EMBL" id="MU273469">
    <property type="protein sequence ID" value="KAI0036596.1"/>
    <property type="molecule type" value="Genomic_DNA"/>
</dbReference>
<organism evidence="1 2">
    <name type="scientific">Vararia minispora EC-137</name>
    <dbReference type="NCBI Taxonomy" id="1314806"/>
    <lineage>
        <taxon>Eukaryota</taxon>
        <taxon>Fungi</taxon>
        <taxon>Dikarya</taxon>
        <taxon>Basidiomycota</taxon>
        <taxon>Agaricomycotina</taxon>
        <taxon>Agaricomycetes</taxon>
        <taxon>Russulales</taxon>
        <taxon>Lachnocladiaceae</taxon>
        <taxon>Vararia</taxon>
    </lineage>
</organism>
<evidence type="ECO:0000313" key="1">
    <source>
        <dbReference type="EMBL" id="KAI0036596.1"/>
    </source>
</evidence>
<sequence length="233" mass="25378">VSFLDIPDLASLARTSRYLAALAADPLLNRTRILVVAPSRVEHALFAAPHGAPLRPSVPDLVHRNVIQGLGLDRIYRLGGYIYSPIAARNYENAIRLQRHHVANVLGAALRTHPHDLALLRSLHASRVLPDVESSHLTVARALLPTVRQLKWSLRKDDLARVMRACTAPQRGGKPSGAFAWIARKAMIVGENERVRLAVCPGVRKIVDRYERLAGATDVSAGVGTSRAIATSV</sequence>
<name>A0ACB8QXJ2_9AGAM</name>